<evidence type="ECO:0000313" key="2">
    <source>
        <dbReference type="Proteomes" id="UP001501442"/>
    </source>
</evidence>
<gene>
    <name evidence="1" type="ORF">GCM10023196_004190</name>
</gene>
<protein>
    <recommendedName>
        <fullName evidence="3">HTH luxR-type domain-containing protein</fullName>
    </recommendedName>
</protein>
<dbReference type="Proteomes" id="UP001501442">
    <property type="component" value="Unassembled WGS sequence"/>
</dbReference>
<dbReference type="Gene3D" id="1.10.10.10">
    <property type="entry name" value="Winged helix-like DNA-binding domain superfamily/Winged helix DNA-binding domain"/>
    <property type="match status" value="1"/>
</dbReference>
<proteinExistence type="predicted"/>
<dbReference type="EMBL" id="BAABHK010000001">
    <property type="protein sequence ID" value="GAA4620392.1"/>
    <property type="molecule type" value="Genomic_DNA"/>
</dbReference>
<reference evidence="2" key="1">
    <citation type="journal article" date="2019" name="Int. J. Syst. Evol. Microbiol.">
        <title>The Global Catalogue of Microorganisms (GCM) 10K type strain sequencing project: providing services to taxonomists for standard genome sequencing and annotation.</title>
        <authorList>
            <consortium name="The Broad Institute Genomics Platform"/>
            <consortium name="The Broad Institute Genome Sequencing Center for Infectious Disease"/>
            <person name="Wu L."/>
            <person name="Ma J."/>
        </authorList>
    </citation>
    <scope>NUCLEOTIDE SEQUENCE [LARGE SCALE GENOMIC DNA]</scope>
    <source>
        <strain evidence="2">JCM 17939</strain>
    </source>
</reference>
<evidence type="ECO:0008006" key="3">
    <source>
        <dbReference type="Google" id="ProtNLM"/>
    </source>
</evidence>
<evidence type="ECO:0000313" key="1">
    <source>
        <dbReference type="EMBL" id="GAA4620392.1"/>
    </source>
</evidence>
<sequence length="156" mass="17323">MPRTRLYRNGVLEAEGFPIADVSDNIEDPTVSVWFDLCRPTAEAIAHRLEVSLPTVQRRLANLKKRLAVHTRIAIVVAAMRRGWIQYRSAPSARAPRDRHGRPLRLIYGFVCVDRPAGEPDPADLAAPDAVATLWKDEILRGADQAENGGPVRLTP</sequence>
<organism evidence="1 2">
    <name type="scientific">Actinoallomurus vinaceus</name>
    <dbReference type="NCBI Taxonomy" id="1080074"/>
    <lineage>
        <taxon>Bacteria</taxon>
        <taxon>Bacillati</taxon>
        <taxon>Actinomycetota</taxon>
        <taxon>Actinomycetes</taxon>
        <taxon>Streptosporangiales</taxon>
        <taxon>Thermomonosporaceae</taxon>
        <taxon>Actinoallomurus</taxon>
    </lineage>
</organism>
<dbReference type="InterPro" id="IPR036388">
    <property type="entry name" value="WH-like_DNA-bd_sf"/>
</dbReference>
<dbReference type="InterPro" id="IPR016032">
    <property type="entry name" value="Sig_transdc_resp-reg_C-effctor"/>
</dbReference>
<keyword evidence="2" id="KW-1185">Reference proteome</keyword>
<comment type="caution">
    <text evidence="1">The sequence shown here is derived from an EMBL/GenBank/DDBJ whole genome shotgun (WGS) entry which is preliminary data.</text>
</comment>
<name>A0ABP8U4I6_9ACTN</name>
<dbReference type="SUPFAM" id="SSF46894">
    <property type="entry name" value="C-terminal effector domain of the bipartite response regulators"/>
    <property type="match status" value="1"/>
</dbReference>
<accession>A0ABP8U4I6</accession>